<accession>A0ABR3KS58</accession>
<keyword evidence="1" id="KW-0436">Ligase</keyword>
<keyword evidence="2" id="KW-1185">Reference proteome</keyword>
<evidence type="ECO:0000313" key="1">
    <source>
        <dbReference type="EMBL" id="KAL1243392.1"/>
    </source>
</evidence>
<proteinExistence type="predicted"/>
<protein>
    <submittedName>
        <fullName evidence="1">Cytoplasmic,Probable histidine--tRNA ligase</fullName>
    </submittedName>
</protein>
<comment type="caution">
    <text evidence="1">The sequence shown here is derived from an EMBL/GenBank/DDBJ whole genome shotgun (WGS) entry which is preliminary data.</text>
</comment>
<dbReference type="EMBL" id="JBEUSY010000170">
    <property type="protein sequence ID" value="KAL1243392.1"/>
    <property type="molecule type" value="Genomic_DNA"/>
</dbReference>
<dbReference type="GO" id="GO:0016874">
    <property type="term" value="F:ligase activity"/>
    <property type="evidence" value="ECO:0007669"/>
    <property type="project" value="UniProtKB-KW"/>
</dbReference>
<name>A0ABR3KS58_TRISP</name>
<dbReference type="Proteomes" id="UP001558632">
    <property type="component" value="Unassembled WGS sequence"/>
</dbReference>
<organism evidence="1 2">
    <name type="scientific">Trichinella spiralis</name>
    <name type="common">Trichina worm</name>
    <dbReference type="NCBI Taxonomy" id="6334"/>
    <lineage>
        <taxon>Eukaryota</taxon>
        <taxon>Metazoa</taxon>
        <taxon>Ecdysozoa</taxon>
        <taxon>Nematoda</taxon>
        <taxon>Enoplea</taxon>
        <taxon>Dorylaimia</taxon>
        <taxon>Trichinellida</taxon>
        <taxon>Trichinellidae</taxon>
        <taxon>Trichinella</taxon>
    </lineage>
</organism>
<reference evidence="1 2" key="1">
    <citation type="submission" date="2024-07" db="EMBL/GenBank/DDBJ databases">
        <title>Enhanced genomic and transcriptomic resources for Trichinella pseudospiralis and T. spiralis underpin the discovery of pronounced molecular differences between stages and species.</title>
        <authorList>
            <person name="Pasi K.K."/>
            <person name="La Rosa G."/>
            <person name="Gomez-Morales M.A."/>
            <person name="Tosini F."/>
            <person name="Sumanam S."/>
            <person name="Young N.D."/>
            <person name="Chang B.C."/>
            <person name="Robin G.B."/>
        </authorList>
    </citation>
    <scope>NUCLEOTIDE SEQUENCE [LARGE SCALE GENOMIC DNA]</scope>
    <source>
        <strain evidence="1">ISS534</strain>
    </source>
</reference>
<gene>
    <name evidence="1" type="ORF">TSPI_03470</name>
</gene>
<evidence type="ECO:0000313" key="2">
    <source>
        <dbReference type="Proteomes" id="UP001558632"/>
    </source>
</evidence>
<sequence>MLRLIDEPMWPVGVVEFRSKVNQARASSPIINYSCDSYGTIQKLQTGPTSRELVTCGCQMNVSLEDSLHSCSLLGDKHPKSGRQRLPSLPVIFAASPCIIAFRLYLSFTYSDRQVPSSEFPFSTYKTFHTGDVCRLSAGQFITRSGRIVCLKRKWKAVVLQKNGALNRRLLSLDNRRMRMQQKRKRPRLKCGATICGSLRHFIKQNKAQRNQALIRN</sequence>